<organism evidence="1 2">
    <name type="scientific">Arctium lappa</name>
    <name type="common">Greater burdock</name>
    <name type="synonym">Lappa major</name>
    <dbReference type="NCBI Taxonomy" id="4217"/>
    <lineage>
        <taxon>Eukaryota</taxon>
        <taxon>Viridiplantae</taxon>
        <taxon>Streptophyta</taxon>
        <taxon>Embryophyta</taxon>
        <taxon>Tracheophyta</taxon>
        <taxon>Spermatophyta</taxon>
        <taxon>Magnoliopsida</taxon>
        <taxon>eudicotyledons</taxon>
        <taxon>Gunneridae</taxon>
        <taxon>Pentapetalae</taxon>
        <taxon>asterids</taxon>
        <taxon>campanulids</taxon>
        <taxon>Asterales</taxon>
        <taxon>Asteraceae</taxon>
        <taxon>Carduoideae</taxon>
        <taxon>Cardueae</taxon>
        <taxon>Arctiinae</taxon>
        <taxon>Arctium</taxon>
    </lineage>
</organism>
<dbReference type="Proteomes" id="UP001055879">
    <property type="component" value="Linkage Group LG01"/>
</dbReference>
<dbReference type="EMBL" id="CM042047">
    <property type="protein sequence ID" value="KAI3769632.1"/>
    <property type="molecule type" value="Genomic_DNA"/>
</dbReference>
<evidence type="ECO:0000313" key="2">
    <source>
        <dbReference type="Proteomes" id="UP001055879"/>
    </source>
</evidence>
<reference evidence="2" key="1">
    <citation type="journal article" date="2022" name="Mol. Ecol. Resour.">
        <title>The genomes of chicory, endive, great burdock and yacon provide insights into Asteraceae palaeo-polyploidization history and plant inulin production.</title>
        <authorList>
            <person name="Fan W."/>
            <person name="Wang S."/>
            <person name="Wang H."/>
            <person name="Wang A."/>
            <person name="Jiang F."/>
            <person name="Liu H."/>
            <person name="Zhao H."/>
            <person name="Xu D."/>
            <person name="Zhang Y."/>
        </authorList>
    </citation>
    <scope>NUCLEOTIDE SEQUENCE [LARGE SCALE GENOMIC DNA]</scope>
    <source>
        <strain evidence="2">cv. Niubang</strain>
    </source>
</reference>
<comment type="caution">
    <text evidence="1">The sequence shown here is derived from an EMBL/GenBank/DDBJ whole genome shotgun (WGS) entry which is preliminary data.</text>
</comment>
<sequence>MREIERKEKGITLLEREGERKLRGGVGWVGEKRRMSEADIVSGLIQNFFGTSDRVLEIENGREESSHGYVCSASDL</sequence>
<gene>
    <name evidence="1" type="ORF">L6452_00741</name>
</gene>
<evidence type="ECO:0000313" key="1">
    <source>
        <dbReference type="EMBL" id="KAI3769632.1"/>
    </source>
</evidence>
<protein>
    <submittedName>
        <fullName evidence="1">Uncharacterized protein</fullName>
    </submittedName>
</protein>
<accession>A0ACB9FG71</accession>
<reference evidence="1 2" key="2">
    <citation type="journal article" date="2022" name="Mol. Ecol. Resour.">
        <title>The genomes of chicory, endive, great burdock and yacon provide insights into Asteraceae paleo-polyploidization history and plant inulin production.</title>
        <authorList>
            <person name="Fan W."/>
            <person name="Wang S."/>
            <person name="Wang H."/>
            <person name="Wang A."/>
            <person name="Jiang F."/>
            <person name="Liu H."/>
            <person name="Zhao H."/>
            <person name="Xu D."/>
            <person name="Zhang Y."/>
        </authorList>
    </citation>
    <scope>NUCLEOTIDE SEQUENCE [LARGE SCALE GENOMIC DNA]</scope>
    <source>
        <strain evidence="2">cv. Niubang</strain>
    </source>
</reference>
<keyword evidence="2" id="KW-1185">Reference proteome</keyword>
<proteinExistence type="predicted"/>
<name>A0ACB9FG71_ARCLA</name>